<dbReference type="SUPFAM" id="SSF82784">
    <property type="entry name" value="OsmC-like"/>
    <property type="match status" value="1"/>
</dbReference>
<evidence type="ECO:0000313" key="4">
    <source>
        <dbReference type="Proteomes" id="UP000649753"/>
    </source>
</evidence>
<name>A0A927R886_9ACTN</name>
<feature type="region of interest" description="Disordered" evidence="2">
    <location>
        <begin position="119"/>
        <end position="140"/>
    </location>
</feature>
<dbReference type="InterPro" id="IPR003718">
    <property type="entry name" value="OsmC/Ohr_fam"/>
</dbReference>
<keyword evidence="4" id="KW-1185">Reference proteome</keyword>
<organism evidence="3 4">
    <name type="scientific">Plantactinospora soyae</name>
    <dbReference type="NCBI Taxonomy" id="1544732"/>
    <lineage>
        <taxon>Bacteria</taxon>
        <taxon>Bacillati</taxon>
        <taxon>Actinomycetota</taxon>
        <taxon>Actinomycetes</taxon>
        <taxon>Micromonosporales</taxon>
        <taxon>Micromonosporaceae</taxon>
        <taxon>Plantactinospora</taxon>
    </lineage>
</organism>
<dbReference type="Proteomes" id="UP000649753">
    <property type="component" value="Unassembled WGS sequence"/>
</dbReference>
<dbReference type="GO" id="GO:0006979">
    <property type="term" value="P:response to oxidative stress"/>
    <property type="evidence" value="ECO:0007669"/>
    <property type="project" value="InterPro"/>
</dbReference>
<comment type="similarity">
    <text evidence="1">Belongs to the OsmC/Ohr family.</text>
</comment>
<protein>
    <submittedName>
        <fullName evidence="3">Organic hydroperoxide reductase OsmC/OhrA</fullName>
    </submittedName>
</protein>
<reference evidence="3" key="1">
    <citation type="submission" date="2020-10" db="EMBL/GenBank/DDBJ databases">
        <title>Sequencing the genomes of 1000 actinobacteria strains.</title>
        <authorList>
            <person name="Klenk H.-P."/>
        </authorList>
    </citation>
    <scope>NUCLEOTIDE SEQUENCE</scope>
    <source>
        <strain evidence="3">DSM 46832</strain>
    </source>
</reference>
<dbReference type="Gene3D" id="3.30.300.20">
    <property type="match status" value="1"/>
</dbReference>
<sequence length="140" mass="14819">MPDSDSWVHEATATAEGGHLHTDDGELSTSLASPLAPHCTGLAPEQLLAAAFASCLHHAAVEAATGITDEAHTVQVRAQARLARDSDGLYRADVRASIASVGLNRDQLTDLARYADQLWPFSSGSGRHTLTVGPAEPRRR</sequence>
<dbReference type="AlphaFoldDB" id="A0A927R886"/>
<evidence type="ECO:0000313" key="3">
    <source>
        <dbReference type="EMBL" id="MBE1490199.1"/>
    </source>
</evidence>
<proteinExistence type="inferred from homology"/>
<dbReference type="InterPro" id="IPR036102">
    <property type="entry name" value="OsmC/Ohrsf"/>
</dbReference>
<evidence type="ECO:0000256" key="2">
    <source>
        <dbReference type="SAM" id="MobiDB-lite"/>
    </source>
</evidence>
<dbReference type="RefSeq" id="WP_192769530.1">
    <property type="nucleotide sequence ID" value="NZ_JADBEB010000001.1"/>
</dbReference>
<gene>
    <name evidence="3" type="ORF">H4W31_005837</name>
</gene>
<dbReference type="InterPro" id="IPR015946">
    <property type="entry name" value="KH_dom-like_a/b"/>
</dbReference>
<dbReference type="InterPro" id="IPR019953">
    <property type="entry name" value="OHR"/>
</dbReference>
<comment type="caution">
    <text evidence="3">The sequence shown here is derived from an EMBL/GenBank/DDBJ whole genome shotgun (WGS) entry which is preliminary data.</text>
</comment>
<evidence type="ECO:0000256" key="1">
    <source>
        <dbReference type="ARBA" id="ARBA00007378"/>
    </source>
</evidence>
<dbReference type="PANTHER" id="PTHR33797">
    <property type="entry name" value="ORGANIC HYDROPEROXIDE RESISTANCE PROTEIN-LIKE"/>
    <property type="match status" value="1"/>
</dbReference>
<dbReference type="PANTHER" id="PTHR33797:SF2">
    <property type="entry name" value="ORGANIC HYDROPEROXIDE RESISTANCE PROTEIN-LIKE"/>
    <property type="match status" value="1"/>
</dbReference>
<dbReference type="EMBL" id="JADBEB010000001">
    <property type="protein sequence ID" value="MBE1490199.1"/>
    <property type="molecule type" value="Genomic_DNA"/>
</dbReference>
<dbReference type="Pfam" id="PF02566">
    <property type="entry name" value="OsmC"/>
    <property type="match status" value="1"/>
</dbReference>
<accession>A0A927R886</accession>